<sequence>MQQTFSRTNVLCLLLICFTNFGFSQNQERTKLPDYLYGEWSNLSGDRRSYNELLINPEFIEYGFRACKYQTVSKISSAVYEVKPEINGPDLQGTYNLEILSKDSIRLKFLNRPAIIYTKQENSQTGKYISIHEISEDLKKKWYATNNHNALTFNIENNSIWYAGKNYNIESVFYYGEGKFSTYRFLVKHGEDYDIFHLRVCNKDYIFLIRHVAGGGSYFKSHPDYPNELTDNPEAVVNSIVPTELRGNWLKADGSNLWSHSLYYNHAIIDKAIWNYKKVKHKGKRYVLTLEKNGAEKTIYAEMQPDGIVSFGTDKKNLITCSLTKINNPEFKSGVQETNISENILKQGIATYSGIIRNFDKSKGQTGTVSVNNVFTGKQDSYLININDDGSFSVSFPSYHLQMVYVSLPQYYNAIFIEPGKETWQLVHSGKKGEGFFMGDLAQLNTDFSSLSFLVFTREMASLQKQADQLNLNEYKEACHNVIENQKKQLDSVYKTQFLSETAYNLMKLKLDYRFYEVALSYDMFRNTPYNEASAMNKEYIDFITPEVLNNKQAILTSSYTTFINRLRFLRFLRKEMSVKHPDVEELGVILKAQGVLLTPAEEALLLEQINFKKDYASAIKKQEEFNNSNKDILRSYSMKLGAIYNKLSPEKRKEVFKTPLDFDIIQSFGKSEGVNVEFTEEEIAVQMASKDLLTEDERQKAKTFYTEARNKQNTDFLKKYKPYSDNYVQKEIRNQNLQNIKENFGSNFSADVMVAQVILGSLSRNYMPLSEEEITEAESFVEDSFIKTVFTIENEALKAKIEANKMKTDYVNNEVPNTEADKVFDAIISKYKGKVVFVDFWATWCGPCRSGMERIKPLKEELKDKDVVFVYITDPSSPKNTYNNMIPNIKGEHYRVSTDEWNYLKSKFNITGIPHYLLIDKEGNIVKRNTSDLRMPNTVKPLFEKYLK</sequence>
<dbReference type="PANTHER" id="PTHR42852:SF6">
    <property type="entry name" value="THIOL:DISULFIDE INTERCHANGE PROTEIN DSBE"/>
    <property type="match status" value="1"/>
</dbReference>
<accession>A0A8J6UCI9</accession>
<dbReference type="PROSITE" id="PS51352">
    <property type="entry name" value="THIOREDOXIN_2"/>
    <property type="match status" value="1"/>
</dbReference>
<dbReference type="Proteomes" id="UP000600588">
    <property type="component" value="Unassembled WGS sequence"/>
</dbReference>
<dbReference type="EMBL" id="JACVXB010000003">
    <property type="protein sequence ID" value="MBD0832394.1"/>
    <property type="molecule type" value="Genomic_DNA"/>
</dbReference>
<evidence type="ECO:0000313" key="7">
    <source>
        <dbReference type="Proteomes" id="UP000600588"/>
    </source>
</evidence>
<dbReference type="GO" id="GO:0030313">
    <property type="term" value="C:cell envelope"/>
    <property type="evidence" value="ECO:0007669"/>
    <property type="project" value="UniProtKB-SubCell"/>
</dbReference>
<evidence type="ECO:0000259" key="5">
    <source>
        <dbReference type="PROSITE" id="PS51352"/>
    </source>
</evidence>
<dbReference type="InterPro" id="IPR013766">
    <property type="entry name" value="Thioredoxin_domain"/>
</dbReference>
<keyword evidence="2" id="KW-0201">Cytochrome c-type biogenesis</keyword>
<dbReference type="AlphaFoldDB" id="A0A8J6UCI9"/>
<dbReference type="PROSITE" id="PS00194">
    <property type="entry name" value="THIOREDOXIN_1"/>
    <property type="match status" value="1"/>
</dbReference>
<comment type="subcellular location">
    <subcellularLocation>
        <location evidence="1">Cell envelope</location>
    </subcellularLocation>
</comment>
<dbReference type="InterPro" id="IPR013740">
    <property type="entry name" value="Redoxin"/>
</dbReference>
<dbReference type="PANTHER" id="PTHR42852">
    <property type="entry name" value="THIOL:DISULFIDE INTERCHANGE PROTEIN DSBE"/>
    <property type="match status" value="1"/>
</dbReference>
<gene>
    <name evidence="6" type="ORF">ICJ83_09630</name>
</gene>
<name>A0A8J6UCI9_9FLAO</name>
<dbReference type="InterPro" id="IPR017937">
    <property type="entry name" value="Thioredoxin_CS"/>
</dbReference>
<dbReference type="RefSeq" id="WP_188230172.1">
    <property type="nucleotide sequence ID" value="NZ_JACVXB010000003.1"/>
</dbReference>
<keyword evidence="4" id="KW-0676">Redox-active center</keyword>
<organism evidence="6 7">
    <name type="scientific">Aestuariibaculum sediminum</name>
    <dbReference type="NCBI Taxonomy" id="2770637"/>
    <lineage>
        <taxon>Bacteria</taxon>
        <taxon>Pseudomonadati</taxon>
        <taxon>Bacteroidota</taxon>
        <taxon>Flavobacteriia</taxon>
        <taxon>Flavobacteriales</taxon>
        <taxon>Flavobacteriaceae</taxon>
    </lineage>
</organism>
<comment type="caution">
    <text evidence="6">The sequence shown here is derived from an EMBL/GenBank/DDBJ whole genome shotgun (WGS) entry which is preliminary data.</text>
</comment>
<keyword evidence="3" id="KW-1015">Disulfide bond</keyword>
<reference evidence="6 7" key="1">
    <citation type="submission" date="2020-09" db="EMBL/GenBank/DDBJ databases">
        <title>TT11 complete genome.</title>
        <authorList>
            <person name="Wu Z."/>
        </authorList>
    </citation>
    <scope>NUCLEOTIDE SEQUENCE [LARGE SCALE GENOMIC DNA]</scope>
    <source>
        <strain evidence="6 7">TT11</strain>
    </source>
</reference>
<evidence type="ECO:0000256" key="1">
    <source>
        <dbReference type="ARBA" id="ARBA00004196"/>
    </source>
</evidence>
<dbReference type="InterPro" id="IPR050553">
    <property type="entry name" value="Thioredoxin_ResA/DsbE_sf"/>
</dbReference>
<dbReference type="GO" id="GO:0016491">
    <property type="term" value="F:oxidoreductase activity"/>
    <property type="evidence" value="ECO:0007669"/>
    <property type="project" value="InterPro"/>
</dbReference>
<proteinExistence type="predicted"/>
<dbReference type="CDD" id="cd02966">
    <property type="entry name" value="TlpA_like_family"/>
    <property type="match status" value="1"/>
</dbReference>
<dbReference type="GO" id="GO:0017004">
    <property type="term" value="P:cytochrome complex assembly"/>
    <property type="evidence" value="ECO:0007669"/>
    <property type="project" value="UniProtKB-KW"/>
</dbReference>
<evidence type="ECO:0000256" key="4">
    <source>
        <dbReference type="ARBA" id="ARBA00023284"/>
    </source>
</evidence>
<evidence type="ECO:0000313" key="6">
    <source>
        <dbReference type="EMBL" id="MBD0832394.1"/>
    </source>
</evidence>
<feature type="domain" description="Thioredoxin" evidence="5">
    <location>
        <begin position="796"/>
        <end position="949"/>
    </location>
</feature>
<protein>
    <submittedName>
        <fullName evidence="6">Redoxin family protein</fullName>
    </submittedName>
</protein>
<dbReference type="Pfam" id="PF08534">
    <property type="entry name" value="Redoxin"/>
    <property type="match status" value="1"/>
</dbReference>
<dbReference type="Gene3D" id="3.40.30.10">
    <property type="entry name" value="Glutaredoxin"/>
    <property type="match status" value="1"/>
</dbReference>
<dbReference type="InterPro" id="IPR036249">
    <property type="entry name" value="Thioredoxin-like_sf"/>
</dbReference>
<dbReference type="SUPFAM" id="SSF52833">
    <property type="entry name" value="Thioredoxin-like"/>
    <property type="match status" value="1"/>
</dbReference>
<evidence type="ECO:0000256" key="2">
    <source>
        <dbReference type="ARBA" id="ARBA00022748"/>
    </source>
</evidence>
<keyword evidence="7" id="KW-1185">Reference proteome</keyword>
<evidence type="ECO:0000256" key="3">
    <source>
        <dbReference type="ARBA" id="ARBA00023157"/>
    </source>
</evidence>